<protein>
    <submittedName>
        <fullName evidence="1">Uncharacterized protein</fullName>
    </submittedName>
</protein>
<dbReference type="HOGENOM" id="CLU_3412456_0_0_0"/>
<evidence type="ECO:0000313" key="1">
    <source>
        <dbReference type="EMBL" id="CBE69924.1"/>
    </source>
</evidence>
<dbReference type="KEGG" id="mox:DAMO_2851"/>
<proteinExistence type="predicted"/>
<organism evidence="1 2">
    <name type="scientific">Methylomirabilis oxygeniifera</name>
    <dbReference type="NCBI Taxonomy" id="671143"/>
    <lineage>
        <taxon>Bacteria</taxon>
        <taxon>Candidatus Methylomirabilota</taxon>
        <taxon>Candidatus Methylomirabilia</taxon>
        <taxon>Candidatus Methylomirabilales</taxon>
        <taxon>Candidatus Methylomirabilaceae</taxon>
        <taxon>Candidatus Methylomirabilis</taxon>
    </lineage>
</organism>
<dbReference type="Proteomes" id="UP000006898">
    <property type="component" value="Chromosome"/>
</dbReference>
<accession>D5ML82</accession>
<dbReference type="AlphaFoldDB" id="D5ML82"/>
<reference evidence="1 2" key="1">
    <citation type="journal article" date="2010" name="Nature">
        <title>Nitrite-driven anaerobic methane oxidation by oxygenic bacteria.</title>
        <authorList>
            <person name="Ettwig K.F."/>
            <person name="Butler M.K."/>
            <person name="Le Paslier D."/>
            <person name="Pelletier E."/>
            <person name="Mangenot S."/>
            <person name="Kuypers M.M.M."/>
            <person name="Schreiber F."/>
            <person name="Dutilh B.E."/>
            <person name="Zedelius J."/>
            <person name="de Beer D."/>
            <person name="Gloerich J."/>
            <person name="Wessels H.J.C.T."/>
            <person name="van Allen T."/>
            <person name="Luesken F."/>
            <person name="Wu M."/>
            <person name="van de Pas-Schoonen K.T."/>
            <person name="Op den Camp H.J.M."/>
            <person name="Janssen-Megens E.M."/>
            <person name="Francoijs K-J."/>
            <person name="Stunnenberg H."/>
            <person name="Weissenbach J."/>
            <person name="Jetten M.S.M."/>
            <person name="Strous M."/>
        </authorList>
    </citation>
    <scope>NUCLEOTIDE SEQUENCE [LARGE SCALE GENOMIC DNA]</scope>
</reference>
<dbReference type="EMBL" id="FP565575">
    <property type="protein sequence ID" value="CBE69924.1"/>
    <property type="molecule type" value="Genomic_DNA"/>
</dbReference>
<evidence type="ECO:0000313" key="2">
    <source>
        <dbReference type="Proteomes" id="UP000006898"/>
    </source>
</evidence>
<gene>
    <name evidence="1" type="ORF">DAMO_2851</name>
</gene>
<sequence length="28" mass="3206">MPLMTCTLNPRPYFYSHSMVLGGLEEMS</sequence>
<name>D5ML82_METO1</name>